<dbReference type="InterPro" id="IPR050185">
    <property type="entry name" value="Ub_carboxyl-term_hydrolase"/>
</dbReference>
<dbReference type="PROSITE" id="PS00972">
    <property type="entry name" value="USP_1"/>
    <property type="match status" value="1"/>
</dbReference>
<dbReference type="PANTHER" id="PTHR21646">
    <property type="entry name" value="UBIQUITIN CARBOXYL-TERMINAL HYDROLASE"/>
    <property type="match status" value="1"/>
</dbReference>
<comment type="catalytic activity">
    <reaction evidence="1">
        <text>Thiol-dependent hydrolysis of ester, thioester, amide, peptide and isopeptide bonds formed by the C-terminal Gly of ubiquitin (a 76-residue protein attached to proteins as an intracellular targeting signal).</text>
        <dbReference type="EC" id="3.4.19.12"/>
    </reaction>
</comment>
<accession>A0ABM0MPP3</accession>
<evidence type="ECO:0000256" key="3">
    <source>
        <dbReference type="SAM" id="MobiDB-lite"/>
    </source>
</evidence>
<feature type="domain" description="USP" evidence="4">
    <location>
        <begin position="104"/>
        <end position="769"/>
    </location>
</feature>
<evidence type="ECO:0000259" key="4">
    <source>
        <dbReference type="PROSITE" id="PS50235"/>
    </source>
</evidence>
<organism evidence="5 6">
    <name type="scientific">Saccoglossus kowalevskii</name>
    <name type="common">Acorn worm</name>
    <dbReference type="NCBI Taxonomy" id="10224"/>
    <lineage>
        <taxon>Eukaryota</taxon>
        <taxon>Metazoa</taxon>
        <taxon>Hemichordata</taxon>
        <taxon>Enteropneusta</taxon>
        <taxon>Harrimaniidae</taxon>
        <taxon>Saccoglossus</taxon>
    </lineage>
</organism>
<feature type="region of interest" description="Disordered" evidence="3">
    <location>
        <begin position="305"/>
        <end position="361"/>
    </location>
</feature>
<keyword evidence="5" id="KW-1185">Reference proteome</keyword>
<sequence>MADQSTSENTPESPKEGTTPTDLWNCCLMGPDKMDVVPSSEDQQLLTLSSTQTYDGQAVAGLEAGNSLAPVSDYPSSMYGPYLPDEVEHLSTDVKDGNAEVGVCGLKNLGNTCFMNSGLQCLLSCPSLCCFLLEEEKIPKDSLIEKFSALVCKFWSGEYSVLHPSEFKETLGFVHTQFKDYRQHDGQEFLALLLDSLHEELNHAKELHNEEDVSEVSTDAGEKETEESTSDVLEKNEVEEESEESRSEMSVSEQEESMDTSILEDSSTQDNVINITKLPSIEEFYMKDVKTLNTNVLREDSPTPMIAVDSDKFPKNDKSPTSKQKSPLKNMVENMNDTSPRSPRFKKTNLPVDKKNRFGNLGGEEVTGKITLQDMDEERDLESIKRMKMDDDDGGTILKSLLLQGRDVIREGPYDVFNVSQDMEEVQKMKDIVMCRRKDTNLYANTASKFPISANNESCNNTFNSDEKLGKFALEPFTIERNLDYKKTETLDIVVESIAGCSQDFKALVKDATVCKHIPFANNQTILVDKAALSKNPCSSALTTDRVGVNEQRASREEIEFFEAEKEWHKYLQRNRSVIIDTFQGQFKSTVICSSCDHVSVTFEPFMYLSLPLPHGMERQIAVTWVPLNRLHYPTRYLFNLLKMETVRHLRSSLVNMVFGGNVPPPNDIILAEVFDNHVARILEDGTHLRYVNDDYRMIYAFEMSPKPESELESQQIHPNNLFSTFSDFAMVETGNPGCNWNMKNDDDVITEAGDVCTTVDDVIVEGDDISSRSDKLEDPHCEAGDVVMQSSESDTAQGSDIFSNIGYFDSNLYSHTCTDGPASSECIGASGDADMTTDISAIASTSQTSDTSAPIDSPCTDNKNNEINVRTEDFNTSWVPNNADMKPWSDGTLTQNNTATTSTVASGGISSDWRSCAICLEELPDHELLTHMECGGALCHICLEVSLNF</sequence>
<feature type="compositionally biased region" description="Polar residues" evidence="3">
    <location>
        <begin position="321"/>
        <end position="341"/>
    </location>
</feature>
<dbReference type="InterPro" id="IPR001394">
    <property type="entry name" value="Peptidase_C19_UCH"/>
</dbReference>
<evidence type="ECO:0000256" key="1">
    <source>
        <dbReference type="ARBA" id="ARBA00000707"/>
    </source>
</evidence>
<dbReference type="InterPro" id="IPR028889">
    <property type="entry name" value="USP"/>
</dbReference>
<name>A0ABM0MPP3_SACKO</name>
<dbReference type="InterPro" id="IPR018200">
    <property type="entry name" value="USP_CS"/>
</dbReference>
<dbReference type="SUPFAM" id="SSF54001">
    <property type="entry name" value="Cysteine proteinases"/>
    <property type="match status" value="1"/>
</dbReference>
<dbReference type="Pfam" id="PF00443">
    <property type="entry name" value="UCH"/>
    <property type="match status" value="1"/>
</dbReference>
<feature type="compositionally biased region" description="Basic and acidic residues" evidence="3">
    <location>
        <begin position="309"/>
        <end position="320"/>
    </location>
</feature>
<dbReference type="EC" id="3.4.19.12" evidence="2"/>
<protein>
    <recommendedName>
        <fullName evidence="2">ubiquitinyl hydrolase 1</fullName>
        <ecNumber evidence="2">3.4.19.12</ecNumber>
    </recommendedName>
</protein>
<dbReference type="Proteomes" id="UP000694865">
    <property type="component" value="Unplaced"/>
</dbReference>
<dbReference type="Gene3D" id="3.90.70.10">
    <property type="entry name" value="Cysteine proteinases"/>
    <property type="match status" value="2"/>
</dbReference>
<evidence type="ECO:0000313" key="6">
    <source>
        <dbReference type="RefSeq" id="XP_006821984.1"/>
    </source>
</evidence>
<feature type="compositionally biased region" description="Polar residues" evidence="3">
    <location>
        <begin position="259"/>
        <end position="268"/>
    </location>
</feature>
<reference evidence="6" key="1">
    <citation type="submission" date="2025-08" db="UniProtKB">
        <authorList>
            <consortium name="RefSeq"/>
        </authorList>
    </citation>
    <scope>IDENTIFICATION</scope>
    <source>
        <tissue evidence="6">Testes</tissue>
    </source>
</reference>
<dbReference type="RefSeq" id="XP_006821984.1">
    <property type="nucleotide sequence ID" value="XM_006821921.1"/>
</dbReference>
<dbReference type="InterPro" id="IPR038765">
    <property type="entry name" value="Papain-like_cys_pep_sf"/>
</dbReference>
<feature type="region of interest" description="Disordered" evidence="3">
    <location>
        <begin position="205"/>
        <end position="268"/>
    </location>
</feature>
<evidence type="ECO:0000256" key="2">
    <source>
        <dbReference type="ARBA" id="ARBA00012759"/>
    </source>
</evidence>
<dbReference type="GeneID" id="100369578"/>
<feature type="region of interest" description="Disordered" evidence="3">
    <location>
        <begin position="1"/>
        <end position="22"/>
    </location>
</feature>
<gene>
    <name evidence="6" type="primary">LOC100369578</name>
</gene>
<dbReference type="PROSITE" id="PS50235">
    <property type="entry name" value="USP_3"/>
    <property type="match status" value="1"/>
</dbReference>
<proteinExistence type="predicted"/>
<dbReference type="PANTHER" id="PTHR21646:SF35">
    <property type="match status" value="1"/>
</dbReference>
<evidence type="ECO:0000313" key="5">
    <source>
        <dbReference type="Proteomes" id="UP000694865"/>
    </source>
</evidence>